<dbReference type="EMBL" id="UINC01144054">
    <property type="protein sequence ID" value="SVD33328.1"/>
    <property type="molecule type" value="Genomic_DNA"/>
</dbReference>
<dbReference type="InterPro" id="IPR036640">
    <property type="entry name" value="ABC1_TM_sf"/>
</dbReference>
<evidence type="ECO:0000259" key="6">
    <source>
        <dbReference type="PROSITE" id="PS50929"/>
    </source>
</evidence>
<proteinExistence type="predicted"/>
<dbReference type="InterPro" id="IPR011527">
    <property type="entry name" value="ABC1_TM_dom"/>
</dbReference>
<dbReference type="PANTHER" id="PTHR43394:SF1">
    <property type="entry name" value="ATP-BINDING CASSETTE SUB-FAMILY B MEMBER 10, MITOCHONDRIAL"/>
    <property type="match status" value="1"/>
</dbReference>
<feature type="transmembrane region" description="Helical" evidence="5">
    <location>
        <begin position="264"/>
        <end position="282"/>
    </location>
</feature>
<feature type="non-terminal residue" evidence="7">
    <location>
        <position position="1"/>
    </location>
</feature>
<dbReference type="CDD" id="cd18552">
    <property type="entry name" value="ABC_6TM_MsbA_like"/>
    <property type="match status" value="1"/>
</dbReference>
<dbReference type="GO" id="GO:0005524">
    <property type="term" value="F:ATP binding"/>
    <property type="evidence" value="ECO:0007669"/>
    <property type="project" value="InterPro"/>
</dbReference>
<evidence type="ECO:0000256" key="5">
    <source>
        <dbReference type="SAM" id="Phobius"/>
    </source>
</evidence>
<feature type="domain" description="ABC transmembrane type-1" evidence="6">
    <location>
        <begin position="7"/>
        <end position="293"/>
    </location>
</feature>
<feature type="transmembrane region" description="Helical" evidence="5">
    <location>
        <begin position="164"/>
        <end position="193"/>
    </location>
</feature>
<feature type="transmembrane region" description="Helical" evidence="5">
    <location>
        <begin position="75"/>
        <end position="95"/>
    </location>
</feature>
<dbReference type="GO" id="GO:0016020">
    <property type="term" value="C:membrane"/>
    <property type="evidence" value="ECO:0007669"/>
    <property type="project" value="UniProtKB-SubCell"/>
</dbReference>
<protein>
    <recommendedName>
        <fullName evidence="6">ABC transmembrane type-1 domain-containing protein</fullName>
    </recommendedName>
</protein>
<dbReference type="SUPFAM" id="SSF90123">
    <property type="entry name" value="ABC transporter transmembrane region"/>
    <property type="match status" value="1"/>
</dbReference>
<comment type="subcellular location">
    <subcellularLocation>
        <location evidence="1">Membrane</location>
        <topology evidence="1">Multi-pass membrane protein</topology>
    </subcellularLocation>
</comment>
<accession>A0A382UI06</accession>
<feature type="non-terminal residue" evidence="7">
    <location>
        <position position="293"/>
    </location>
</feature>
<reference evidence="7" key="1">
    <citation type="submission" date="2018-05" db="EMBL/GenBank/DDBJ databases">
        <authorList>
            <person name="Lanie J.A."/>
            <person name="Ng W.-L."/>
            <person name="Kazmierczak K.M."/>
            <person name="Andrzejewski T.M."/>
            <person name="Davidsen T.M."/>
            <person name="Wayne K.J."/>
            <person name="Tettelin H."/>
            <person name="Glass J.I."/>
            <person name="Rusch D."/>
            <person name="Podicherti R."/>
            <person name="Tsui H.-C.T."/>
            <person name="Winkler M.E."/>
        </authorList>
    </citation>
    <scope>NUCLEOTIDE SEQUENCE</scope>
</reference>
<dbReference type="AlphaFoldDB" id="A0A382UI06"/>
<evidence type="ECO:0000256" key="1">
    <source>
        <dbReference type="ARBA" id="ARBA00004141"/>
    </source>
</evidence>
<evidence type="ECO:0000256" key="2">
    <source>
        <dbReference type="ARBA" id="ARBA00022692"/>
    </source>
</evidence>
<dbReference type="PROSITE" id="PS50929">
    <property type="entry name" value="ABC_TM1F"/>
    <property type="match status" value="1"/>
</dbReference>
<dbReference type="PANTHER" id="PTHR43394">
    <property type="entry name" value="ATP-DEPENDENT PERMEASE MDL1, MITOCHONDRIAL"/>
    <property type="match status" value="1"/>
</dbReference>
<keyword evidence="3 5" id="KW-1133">Transmembrane helix</keyword>
<evidence type="ECO:0000256" key="4">
    <source>
        <dbReference type="ARBA" id="ARBA00023136"/>
    </source>
</evidence>
<sequence length="293" mass="33198">YVKPYRLMVVLSFLSSLLYVAMNAFSIWMISSLISTIMKPGVGTKVIPLNENTIHDKLEGFTRQLIGNGTQLEQLGQLCIILVIAYLFKNLFFYVNNVSVSYVQNRMIMDIRNQLFTHLQKLPLSFFNKSKSGELSSIIMNDVSSMRVAFTQSIQSLINEPINIIVLLGMLFIISGKLTLLALLIFPLSAYIISKLGQSIRRKAKRTSLSIAGLMNILQETLTGIRIVKAFVMEKIEIQRFLEENRKYFKLTFKQENMRNLMTPINDLIGVSIGVILLWIGGREVLVHGTLSP</sequence>
<keyword evidence="2 5" id="KW-0812">Transmembrane</keyword>
<evidence type="ECO:0000313" key="7">
    <source>
        <dbReference type="EMBL" id="SVD33328.1"/>
    </source>
</evidence>
<dbReference type="GO" id="GO:0015421">
    <property type="term" value="F:ABC-type oligopeptide transporter activity"/>
    <property type="evidence" value="ECO:0007669"/>
    <property type="project" value="TreeGrafter"/>
</dbReference>
<keyword evidence="4 5" id="KW-0472">Membrane</keyword>
<name>A0A382UI06_9ZZZZ</name>
<gene>
    <name evidence="7" type="ORF">METZ01_LOCUS386182</name>
</gene>
<organism evidence="7">
    <name type="scientific">marine metagenome</name>
    <dbReference type="NCBI Taxonomy" id="408172"/>
    <lineage>
        <taxon>unclassified sequences</taxon>
        <taxon>metagenomes</taxon>
        <taxon>ecological metagenomes</taxon>
    </lineage>
</organism>
<dbReference type="InterPro" id="IPR039421">
    <property type="entry name" value="Type_1_exporter"/>
</dbReference>
<evidence type="ECO:0000256" key="3">
    <source>
        <dbReference type="ARBA" id="ARBA00022989"/>
    </source>
</evidence>
<dbReference type="Gene3D" id="1.20.1560.10">
    <property type="entry name" value="ABC transporter type 1, transmembrane domain"/>
    <property type="match status" value="1"/>
</dbReference>
<dbReference type="Pfam" id="PF00664">
    <property type="entry name" value="ABC_membrane"/>
    <property type="match status" value="1"/>
</dbReference>
<feature type="transmembrane region" description="Helical" evidence="5">
    <location>
        <begin position="6"/>
        <end position="30"/>
    </location>
</feature>